<evidence type="ECO:0000313" key="1">
    <source>
        <dbReference type="EMBL" id="KOO25160.1"/>
    </source>
</evidence>
<sequence>MQKCLERSYSMSGSSAFMRAWYSAGV</sequence>
<comment type="caution">
    <text evidence="1">The sequence shown here is derived from an EMBL/GenBank/DDBJ whole genome shotgun (WGS) entry which is preliminary data.</text>
</comment>
<keyword evidence="2" id="KW-1185">Reference proteome</keyword>
<dbReference type="Proteomes" id="UP000037460">
    <property type="component" value="Unassembled WGS sequence"/>
</dbReference>
<gene>
    <name evidence="1" type="ORF">Ctob_008665</name>
</gene>
<proteinExistence type="predicted"/>
<protein>
    <submittedName>
        <fullName evidence="1">Uncharacterized protein</fullName>
    </submittedName>
</protein>
<evidence type="ECO:0000313" key="2">
    <source>
        <dbReference type="Proteomes" id="UP000037460"/>
    </source>
</evidence>
<name>A0A0M0JFD8_9EUKA</name>
<accession>A0A0M0JFD8</accession>
<dbReference type="EMBL" id="JWZX01003013">
    <property type="protein sequence ID" value="KOO25160.1"/>
    <property type="molecule type" value="Genomic_DNA"/>
</dbReference>
<dbReference type="AlphaFoldDB" id="A0A0M0JFD8"/>
<organism evidence="1 2">
    <name type="scientific">Chrysochromulina tobinii</name>
    <dbReference type="NCBI Taxonomy" id="1460289"/>
    <lineage>
        <taxon>Eukaryota</taxon>
        <taxon>Haptista</taxon>
        <taxon>Haptophyta</taxon>
        <taxon>Prymnesiophyceae</taxon>
        <taxon>Prymnesiales</taxon>
        <taxon>Chrysochromulinaceae</taxon>
        <taxon>Chrysochromulina</taxon>
    </lineage>
</organism>
<reference evidence="2" key="1">
    <citation type="journal article" date="2015" name="PLoS Genet.">
        <title>Genome Sequence and Transcriptome Analyses of Chrysochromulina tobin: Metabolic Tools for Enhanced Algal Fitness in the Prominent Order Prymnesiales (Haptophyceae).</title>
        <authorList>
            <person name="Hovde B.T."/>
            <person name="Deodato C.R."/>
            <person name="Hunsperger H.M."/>
            <person name="Ryken S.A."/>
            <person name="Yost W."/>
            <person name="Jha R.K."/>
            <person name="Patterson J."/>
            <person name="Monnat R.J. Jr."/>
            <person name="Barlow S.B."/>
            <person name="Starkenburg S.R."/>
            <person name="Cattolico R.A."/>
        </authorList>
    </citation>
    <scope>NUCLEOTIDE SEQUENCE</scope>
    <source>
        <strain evidence="2">CCMP291</strain>
    </source>
</reference>